<dbReference type="FunFam" id="3.40.50.300:FF:000287">
    <property type="entry name" value="Multidrug ABC transporter ATP-binding protein"/>
    <property type="match status" value="1"/>
</dbReference>
<accession>D2RYR7</accession>
<dbReference type="PANTHER" id="PTHR24221">
    <property type="entry name" value="ATP-BINDING CASSETTE SUB-FAMILY B"/>
    <property type="match status" value="1"/>
</dbReference>
<evidence type="ECO:0000256" key="7">
    <source>
        <dbReference type="ARBA" id="ARBA00023136"/>
    </source>
</evidence>
<gene>
    <name evidence="11" type="ordered locus">Htur_3017</name>
</gene>
<dbReference type="InterPro" id="IPR017871">
    <property type="entry name" value="ABC_transporter-like_CS"/>
</dbReference>
<evidence type="ECO:0000259" key="9">
    <source>
        <dbReference type="PROSITE" id="PS50893"/>
    </source>
</evidence>
<dbReference type="PROSITE" id="PS50893">
    <property type="entry name" value="ABC_TRANSPORTER_2"/>
    <property type="match status" value="1"/>
</dbReference>
<evidence type="ECO:0000256" key="3">
    <source>
        <dbReference type="ARBA" id="ARBA00022692"/>
    </source>
</evidence>
<evidence type="ECO:0000313" key="12">
    <source>
        <dbReference type="Proteomes" id="UP000001903"/>
    </source>
</evidence>
<evidence type="ECO:0000256" key="6">
    <source>
        <dbReference type="ARBA" id="ARBA00022989"/>
    </source>
</evidence>
<keyword evidence="4" id="KW-0547">Nucleotide-binding</keyword>
<dbReference type="eggNOG" id="arCOG02841">
    <property type="taxonomic scope" value="Archaea"/>
</dbReference>
<dbReference type="KEGG" id="htu:Htur_3017"/>
<feature type="domain" description="ABC transporter" evidence="9">
    <location>
        <begin position="377"/>
        <end position="622"/>
    </location>
</feature>
<keyword evidence="7 8" id="KW-0472">Membrane</keyword>
<dbReference type="GO" id="GO:0140359">
    <property type="term" value="F:ABC-type transporter activity"/>
    <property type="evidence" value="ECO:0007669"/>
    <property type="project" value="InterPro"/>
</dbReference>
<reference evidence="11 12" key="1">
    <citation type="journal article" date="2010" name="Stand. Genomic Sci.">
        <title>Complete genome sequence of Haloterrigena turkmenica type strain (4k).</title>
        <authorList>
            <person name="Saunders E."/>
            <person name="Tindall B.J."/>
            <person name="Fahnrich R."/>
            <person name="Lapidus A."/>
            <person name="Copeland A."/>
            <person name="Del Rio T.G."/>
            <person name="Lucas S."/>
            <person name="Chen F."/>
            <person name="Tice H."/>
            <person name="Cheng J.F."/>
            <person name="Han C."/>
            <person name="Detter J.C."/>
            <person name="Bruce D."/>
            <person name="Goodwin L."/>
            <person name="Chain P."/>
            <person name="Pitluck S."/>
            <person name="Pati A."/>
            <person name="Ivanova N."/>
            <person name="Mavromatis K."/>
            <person name="Chen A."/>
            <person name="Palaniappan K."/>
            <person name="Land M."/>
            <person name="Hauser L."/>
            <person name="Chang Y.J."/>
            <person name="Jeffries C.D."/>
            <person name="Brettin T."/>
            <person name="Rohde M."/>
            <person name="Goker M."/>
            <person name="Bristow J."/>
            <person name="Eisen J.A."/>
            <person name="Markowitz V."/>
            <person name="Hugenholtz P."/>
            <person name="Klenk H.P."/>
            <person name="Kyrpides N.C."/>
        </authorList>
    </citation>
    <scope>NUCLEOTIDE SEQUENCE [LARGE SCALE GENOMIC DNA]</scope>
    <source>
        <strain evidence="12">ATCC 51198 / DSM 5511 / JCM 9101 / NCIMB 13204 / VKM B-1734 / 4k</strain>
    </source>
</reference>
<dbReference type="GO" id="GO:0016020">
    <property type="term" value="C:membrane"/>
    <property type="evidence" value="ECO:0007669"/>
    <property type="project" value="UniProtKB-SubCell"/>
</dbReference>
<protein>
    <submittedName>
        <fullName evidence="11">ABC transporter related protein</fullName>
    </submittedName>
</protein>
<evidence type="ECO:0000256" key="8">
    <source>
        <dbReference type="SAM" id="Phobius"/>
    </source>
</evidence>
<dbReference type="PROSITE" id="PS00211">
    <property type="entry name" value="ABC_TRANSPORTER_1"/>
    <property type="match status" value="1"/>
</dbReference>
<dbReference type="GeneID" id="8743635"/>
<dbReference type="SMART" id="SM00382">
    <property type="entry name" value="AAA"/>
    <property type="match status" value="1"/>
</dbReference>
<keyword evidence="5" id="KW-0067">ATP-binding</keyword>
<feature type="transmembrane region" description="Helical" evidence="8">
    <location>
        <begin position="172"/>
        <end position="188"/>
    </location>
</feature>
<evidence type="ECO:0000256" key="1">
    <source>
        <dbReference type="ARBA" id="ARBA00004141"/>
    </source>
</evidence>
<comment type="subcellular location">
    <subcellularLocation>
        <location evidence="1">Membrane</location>
        <topology evidence="1">Multi-pass membrane protein</topology>
    </subcellularLocation>
</comment>
<dbReference type="GO" id="GO:0005524">
    <property type="term" value="F:ATP binding"/>
    <property type="evidence" value="ECO:0007669"/>
    <property type="project" value="UniProtKB-KW"/>
</dbReference>
<dbReference type="InterPro" id="IPR003439">
    <property type="entry name" value="ABC_transporter-like_ATP-bd"/>
</dbReference>
<feature type="domain" description="ABC transmembrane type-1" evidence="10">
    <location>
        <begin position="38"/>
        <end position="343"/>
    </location>
</feature>
<dbReference type="STRING" id="543526.Htur_3017"/>
<dbReference type="HOGENOM" id="CLU_000604_84_3_2"/>
<dbReference type="InterPro" id="IPR003593">
    <property type="entry name" value="AAA+_ATPase"/>
</dbReference>
<dbReference type="SUPFAM" id="SSF90123">
    <property type="entry name" value="ABC transporter transmembrane region"/>
    <property type="match status" value="1"/>
</dbReference>
<evidence type="ECO:0000313" key="11">
    <source>
        <dbReference type="EMBL" id="ADB61885.1"/>
    </source>
</evidence>
<dbReference type="RefSeq" id="WP_012944150.1">
    <property type="nucleotide sequence ID" value="NC_013743.1"/>
</dbReference>
<feature type="transmembrane region" description="Helical" evidence="8">
    <location>
        <begin position="89"/>
        <end position="112"/>
    </location>
</feature>
<dbReference type="Pfam" id="PF00664">
    <property type="entry name" value="ABC_membrane"/>
    <property type="match status" value="1"/>
</dbReference>
<feature type="transmembrane region" description="Helical" evidence="8">
    <location>
        <begin position="194"/>
        <end position="214"/>
    </location>
</feature>
<organism evidence="11 12">
    <name type="scientific">Haloterrigena turkmenica (strain ATCC 51198 / DSM 5511 / JCM 9101 / NCIMB 13204 / VKM B-1734 / 4k)</name>
    <name type="common">Halococcus turkmenicus</name>
    <dbReference type="NCBI Taxonomy" id="543526"/>
    <lineage>
        <taxon>Archaea</taxon>
        <taxon>Methanobacteriati</taxon>
        <taxon>Methanobacteriota</taxon>
        <taxon>Stenosarchaea group</taxon>
        <taxon>Halobacteria</taxon>
        <taxon>Halobacteriales</taxon>
        <taxon>Natrialbaceae</taxon>
        <taxon>Haloterrigena</taxon>
    </lineage>
</organism>
<dbReference type="PROSITE" id="PS50929">
    <property type="entry name" value="ABC_TM1F"/>
    <property type="match status" value="1"/>
</dbReference>
<dbReference type="PANTHER" id="PTHR24221:SF654">
    <property type="entry name" value="ATP-BINDING CASSETTE SUB-FAMILY B MEMBER 6"/>
    <property type="match status" value="1"/>
</dbReference>
<keyword evidence="6 8" id="KW-1133">Transmembrane helix</keyword>
<keyword evidence="3 8" id="KW-0812">Transmembrane</keyword>
<dbReference type="InterPro" id="IPR011527">
    <property type="entry name" value="ABC1_TM_dom"/>
</dbReference>
<proteinExistence type="predicted"/>
<dbReference type="Gene3D" id="3.40.50.300">
    <property type="entry name" value="P-loop containing nucleotide triphosphate hydrolases"/>
    <property type="match status" value="1"/>
</dbReference>
<evidence type="ECO:0000256" key="5">
    <source>
        <dbReference type="ARBA" id="ARBA00022840"/>
    </source>
</evidence>
<keyword evidence="2" id="KW-0813">Transport</keyword>
<dbReference type="Gene3D" id="1.20.1560.10">
    <property type="entry name" value="ABC transporter type 1, transmembrane domain"/>
    <property type="match status" value="1"/>
</dbReference>
<name>D2RYR7_HALTV</name>
<dbReference type="InterPro" id="IPR027417">
    <property type="entry name" value="P-loop_NTPase"/>
</dbReference>
<evidence type="ECO:0000259" key="10">
    <source>
        <dbReference type="PROSITE" id="PS50929"/>
    </source>
</evidence>
<dbReference type="Proteomes" id="UP000001903">
    <property type="component" value="Chromosome"/>
</dbReference>
<dbReference type="OrthoDB" id="121502at2157"/>
<dbReference type="AlphaFoldDB" id="D2RYR7"/>
<dbReference type="CDD" id="cd18565">
    <property type="entry name" value="ABC_6TM_exporter_like"/>
    <property type="match status" value="1"/>
</dbReference>
<evidence type="ECO:0000256" key="2">
    <source>
        <dbReference type="ARBA" id="ARBA00022448"/>
    </source>
</evidence>
<dbReference type="EMBL" id="CP001860">
    <property type="protein sequence ID" value="ADB61885.1"/>
    <property type="molecule type" value="Genomic_DNA"/>
</dbReference>
<dbReference type="InterPro" id="IPR036640">
    <property type="entry name" value="ABC1_TM_sf"/>
</dbReference>
<sequence length="639" mass="70564">MSTNEDETPFDAYREHVERPLWRLFQEYAPDRLGWFTAGMLANFVARMASLVPPLLLGTAIDAIFTGDGAFELPIVPNAWLPTAQMAQFWFSIAAIAVSFLVVALFTWIYGVTANLFAHGVMHAVRVDSFEKMQRLDMTFFDDKETGEVMAVLNNDTQNLEMFLDNALMNSARLLVMVGGIAGVLFYLNWQLALVTLVAIPAMVAFTIWFMRVVEPRYARQRSAVGWLNTRLENSLSAVTLTKATNSESHEIDRVRQASRRLYEDTMAVLRLSYFYRPGMELLAGLAFAGTFLVGGLWLATGTAPGPLTGTLSVGDFVVFLFMTQRIVAPLAEVSNIVDQYENAKASSERVFGLMDIPVRVDDPEDPVDLDEIEGRVEYEDVTFSYDASEAHVGEETAFEESVIRDVSFTAEPGETVAFVGPTGAGKSTLVKLLLRLYDVESGSIRIDGHDVRELSLADLRSSIGYVSQETVLFDGTIADNIRYGQFEADDEAIREAARAAQAHEFITGLPDGYETRVGEEGVKLSGGQRQRIALARVVLADPALVVLDEATSAVDTKTELQIQRSIDRLTAERTTLTIAHRLSTIKEADTILVVEDGEIVERGEHEELLEADGRYAMLWAAQAGDRETAAEALTEGDD</sequence>
<dbReference type="InterPro" id="IPR039421">
    <property type="entry name" value="Type_1_exporter"/>
</dbReference>
<feature type="transmembrane region" description="Helical" evidence="8">
    <location>
        <begin position="282"/>
        <end position="300"/>
    </location>
</feature>
<keyword evidence="12" id="KW-1185">Reference proteome</keyword>
<dbReference type="Pfam" id="PF00005">
    <property type="entry name" value="ABC_tran"/>
    <property type="match status" value="1"/>
</dbReference>
<dbReference type="GO" id="GO:0016887">
    <property type="term" value="F:ATP hydrolysis activity"/>
    <property type="evidence" value="ECO:0007669"/>
    <property type="project" value="InterPro"/>
</dbReference>
<evidence type="ECO:0000256" key="4">
    <source>
        <dbReference type="ARBA" id="ARBA00022741"/>
    </source>
</evidence>
<dbReference type="SUPFAM" id="SSF52540">
    <property type="entry name" value="P-loop containing nucleoside triphosphate hydrolases"/>
    <property type="match status" value="1"/>
</dbReference>